<dbReference type="EMBL" id="LR214988">
    <property type="protein sequence ID" value="VEU65137.1"/>
    <property type="molecule type" value="Genomic_DNA"/>
</dbReference>
<evidence type="ECO:0000313" key="7">
    <source>
        <dbReference type="Proteomes" id="UP000289506"/>
    </source>
</evidence>
<organism evidence="6 7">
    <name type="scientific">Mycoplasmopsis cynos</name>
    <dbReference type="NCBI Taxonomy" id="171284"/>
    <lineage>
        <taxon>Bacteria</taxon>
        <taxon>Bacillati</taxon>
        <taxon>Mycoplasmatota</taxon>
        <taxon>Mycoplasmoidales</taxon>
        <taxon>Metamycoplasmataceae</taxon>
        <taxon>Mycoplasmopsis</taxon>
    </lineage>
</organism>
<protein>
    <recommendedName>
        <fullName evidence="1">peptide-methionine (S)-S-oxide reductase</fullName>
        <ecNumber evidence="1">1.8.4.11</ecNumber>
    </recommendedName>
</protein>
<evidence type="ECO:0000313" key="6">
    <source>
        <dbReference type="EMBL" id="VEU65137.1"/>
    </source>
</evidence>
<gene>
    <name evidence="6" type="primary">msrA_3</name>
    <name evidence="6" type="ORF">NCTC10142_00920</name>
</gene>
<dbReference type="GO" id="GO:0034599">
    <property type="term" value="P:cellular response to oxidative stress"/>
    <property type="evidence" value="ECO:0007669"/>
    <property type="project" value="TreeGrafter"/>
</dbReference>
<feature type="domain" description="Peptide methionine sulphoxide reductase MsrA" evidence="5">
    <location>
        <begin position="5"/>
        <end position="116"/>
    </location>
</feature>
<dbReference type="PANTHER" id="PTHR42799:SF2">
    <property type="entry name" value="MITOCHONDRIAL PEPTIDE METHIONINE SULFOXIDE REDUCTASE"/>
    <property type="match status" value="1"/>
</dbReference>
<keyword evidence="2" id="KW-0560">Oxidoreductase</keyword>
<evidence type="ECO:0000256" key="4">
    <source>
        <dbReference type="ARBA" id="ARBA00048782"/>
    </source>
</evidence>
<accession>A0A449AJH6</accession>
<dbReference type="Gene3D" id="3.30.1060.10">
    <property type="entry name" value="Peptide methionine sulphoxide reductase MsrA"/>
    <property type="match status" value="1"/>
</dbReference>
<name>A0A449AJH6_9BACT</name>
<sequence length="129" mass="14952">MKKEIFVAGGCFWGVEAYFSRIKGIESTAVYYINGGYEGVSYKDVCQISNHVEAVKLVYDDTIINERELFYLYLQIVDPYSLNKQGNDIGTQYRIGIYTNDPLTLNEFKTINNDFMLKQVKIIILNYFL</sequence>
<dbReference type="EC" id="1.8.4.11" evidence="1"/>
<keyword evidence="6" id="KW-0614">Plasmid</keyword>
<dbReference type="InterPro" id="IPR036509">
    <property type="entry name" value="Met_Sox_Rdtase_MsrA_sf"/>
</dbReference>
<dbReference type="RefSeq" id="WP_416374368.1">
    <property type="nucleotide sequence ID" value="NZ_LR214988.1"/>
</dbReference>
<evidence type="ECO:0000256" key="3">
    <source>
        <dbReference type="ARBA" id="ARBA00047806"/>
    </source>
</evidence>
<dbReference type="InterPro" id="IPR050162">
    <property type="entry name" value="MsrA_MetSO_reductase"/>
</dbReference>
<dbReference type="PANTHER" id="PTHR42799">
    <property type="entry name" value="MITOCHONDRIAL PEPTIDE METHIONINE SULFOXIDE REDUCTASE"/>
    <property type="match status" value="1"/>
</dbReference>
<evidence type="ECO:0000256" key="2">
    <source>
        <dbReference type="ARBA" id="ARBA00023002"/>
    </source>
</evidence>
<dbReference type="GO" id="GO:0008113">
    <property type="term" value="F:peptide-methionine (S)-S-oxide reductase activity"/>
    <property type="evidence" value="ECO:0007669"/>
    <property type="project" value="UniProtKB-EC"/>
</dbReference>
<geneLocation type="plasmid" evidence="6 7">
    <name>15</name>
</geneLocation>
<comment type="catalytic activity">
    <reaction evidence="3">
        <text>L-methionyl-[protein] + [thioredoxin]-disulfide + H2O = L-methionyl-(S)-S-oxide-[protein] + [thioredoxin]-dithiol</text>
        <dbReference type="Rhea" id="RHEA:14217"/>
        <dbReference type="Rhea" id="RHEA-COMP:10698"/>
        <dbReference type="Rhea" id="RHEA-COMP:10700"/>
        <dbReference type="Rhea" id="RHEA-COMP:12313"/>
        <dbReference type="Rhea" id="RHEA-COMP:12315"/>
        <dbReference type="ChEBI" id="CHEBI:15377"/>
        <dbReference type="ChEBI" id="CHEBI:16044"/>
        <dbReference type="ChEBI" id="CHEBI:29950"/>
        <dbReference type="ChEBI" id="CHEBI:44120"/>
        <dbReference type="ChEBI" id="CHEBI:50058"/>
        <dbReference type="EC" id="1.8.4.11"/>
    </reaction>
</comment>
<dbReference type="InterPro" id="IPR002569">
    <property type="entry name" value="Met_Sox_Rdtase_MsrA_dom"/>
</dbReference>
<evidence type="ECO:0000259" key="5">
    <source>
        <dbReference type="Pfam" id="PF01625"/>
    </source>
</evidence>
<dbReference type="Pfam" id="PF01625">
    <property type="entry name" value="PMSR"/>
    <property type="match status" value="1"/>
</dbReference>
<dbReference type="AlphaFoldDB" id="A0A449AJH6"/>
<evidence type="ECO:0000256" key="1">
    <source>
        <dbReference type="ARBA" id="ARBA00012502"/>
    </source>
</evidence>
<proteinExistence type="predicted"/>
<dbReference type="GO" id="GO:0005737">
    <property type="term" value="C:cytoplasm"/>
    <property type="evidence" value="ECO:0007669"/>
    <property type="project" value="TreeGrafter"/>
</dbReference>
<dbReference type="Proteomes" id="UP000289506">
    <property type="component" value="Plasmid 15"/>
</dbReference>
<reference evidence="6 7" key="1">
    <citation type="submission" date="2019-01" db="EMBL/GenBank/DDBJ databases">
        <authorList>
            <consortium name="Pathogen Informatics"/>
        </authorList>
    </citation>
    <scope>NUCLEOTIDE SEQUENCE [LARGE SCALE GENOMIC DNA]</scope>
    <source>
        <strain evidence="6 7">NCTC10142</strain>
        <plasmid evidence="7">15</plasmid>
    </source>
</reference>
<dbReference type="SUPFAM" id="SSF55068">
    <property type="entry name" value="Peptide methionine sulfoxide reductase"/>
    <property type="match status" value="1"/>
</dbReference>
<comment type="catalytic activity">
    <reaction evidence="4">
        <text>[thioredoxin]-disulfide + L-methionine + H2O = L-methionine (S)-S-oxide + [thioredoxin]-dithiol</text>
        <dbReference type="Rhea" id="RHEA:19993"/>
        <dbReference type="Rhea" id="RHEA-COMP:10698"/>
        <dbReference type="Rhea" id="RHEA-COMP:10700"/>
        <dbReference type="ChEBI" id="CHEBI:15377"/>
        <dbReference type="ChEBI" id="CHEBI:29950"/>
        <dbReference type="ChEBI" id="CHEBI:50058"/>
        <dbReference type="ChEBI" id="CHEBI:57844"/>
        <dbReference type="ChEBI" id="CHEBI:58772"/>
        <dbReference type="EC" id="1.8.4.11"/>
    </reaction>
</comment>